<evidence type="ECO:0000256" key="3">
    <source>
        <dbReference type="ARBA" id="ARBA00022737"/>
    </source>
</evidence>
<comment type="function">
    <text evidence="8">Necessary for the splicing of pre-mRNA.</text>
</comment>
<feature type="region of interest" description="Disordered" evidence="9">
    <location>
        <begin position="1"/>
        <end position="160"/>
    </location>
</feature>
<dbReference type="OrthoDB" id="10266058at2759"/>
<feature type="domain" description="RRM" evidence="10">
    <location>
        <begin position="453"/>
        <end position="544"/>
    </location>
</feature>
<accession>A0A5J5ELW5</accession>
<evidence type="ECO:0000256" key="1">
    <source>
        <dbReference type="ARBA" id="ARBA00004123"/>
    </source>
</evidence>
<organism evidence="11 12">
    <name type="scientific">Sphaerosporella brunnea</name>
    <dbReference type="NCBI Taxonomy" id="1250544"/>
    <lineage>
        <taxon>Eukaryota</taxon>
        <taxon>Fungi</taxon>
        <taxon>Dikarya</taxon>
        <taxon>Ascomycota</taxon>
        <taxon>Pezizomycotina</taxon>
        <taxon>Pezizomycetes</taxon>
        <taxon>Pezizales</taxon>
        <taxon>Pyronemataceae</taxon>
        <taxon>Sphaerosporella</taxon>
    </lineage>
</organism>
<dbReference type="InterPro" id="IPR035979">
    <property type="entry name" value="RBD_domain_sf"/>
</dbReference>
<evidence type="ECO:0000256" key="7">
    <source>
        <dbReference type="PROSITE-ProRule" id="PRU00176"/>
    </source>
</evidence>
<evidence type="ECO:0000313" key="12">
    <source>
        <dbReference type="Proteomes" id="UP000326924"/>
    </source>
</evidence>
<sequence>MNGDSYSSRGGDRYGGHSSSRDYHTSDRRRDRDRGDHHERSDRADRGDRGDRRRERTRSPGHRRRREDDYYGASGGGGGGDRDRYREREERYGGRDRTDRGGDREYERERGDRRRGGDRRGGDRRHDEPRGGRSGGDPFSRRRSATPPPKRKEPTPDLTDIVPINERKRRMTMWDIKPQGYENVTSEQAKLSGMFPLPGAPRQAPMDPTRLHAFMTQPNSVATASALKPTNSRQAKRLLVSHVPQGTDEETLLQFFNRLLSPLNVVTGGPDPITLVQLNADKSLGMLEFKNTSDTTVCLAFSGIEFGGARLEIRRPKDYIVPLVVEDSSETEPGQISSTVPDTPNKILVSRIPHYLQDDQVIELLKSFGELKAFVLVKDTTDEVSKGIAFCEYLDPAATDIAVEGLNNMELGDSTLKVQRASIGMKQAAGVEMGVNAMAMMAGTTSADLEASRVLQLLNMVTAEELMDSEEYEEICEDIKEECQKFGKLIDLKVPRPSGGSRQTAGVGKIFVRFDTLQASETALKSLAGRKFADRTVVCTYFSEENYEVGAF</sequence>
<dbReference type="AlphaFoldDB" id="A0A5J5ELW5"/>
<dbReference type="CDD" id="cd12232">
    <property type="entry name" value="RRM3_U2AF65"/>
    <property type="match status" value="1"/>
</dbReference>
<evidence type="ECO:0000256" key="9">
    <source>
        <dbReference type="SAM" id="MobiDB-lite"/>
    </source>
</evidence>
<dbReference type="InterPro" id="IPR006529">
    <property type="entry name" value="U2AF_lg"/>
</dbReference>
<comment type="caution">
    <text evidence="11">The sequence shown here is derived from an EMBL/GenBank/DDBJ whole genome shotgun (WGS) entry which is preliminary data.</text>
</comment>
<dbReference type="FunFam" id="3.30.70.330:FF:000097">
    <property type="entry name" value="U2 snRNP auxiliary factor large subunit"/>
    <property type="match status" value="1"/>
</dbReference>
<dbReference type="PROSITE" id="PS50102">
    <property type="entry name" value="RRM"/>
    <property type="match status" value="3"/>
</dbReference>
<dbReference type="Pfam" id="PF00076">
    <property type="entry name" value="RRM_1"/>
    <property type="match status" value="2"/>
</dbReference>
<feature type="compositionally biased region" description="Basic and acidic residues" evidence="9">
    <location>
        <begin position="80"/>
        <end position="131"/>
    </location>
</feature>
<dbReference type="PANTHER" id="PTHR23139">
    <property type="entry name" value="RNA-BINDING PROTEIN"/>
    <property type="match status" value="1"/>
</dbReference>
<dbReference type="SMART" id="SM00360">
    <property type="entry name" value="RRM"/>
    <property type="match status" value="3"/>
</dbReference>
<dbReference type="InterPro" id="IPR012677">
    <property type="entry name" value="Nucleotide-bd_a/b_plait_sf"/>
</dbReference>
<keyword evidence="4 7" id="KW-0694">RNA-binding</keyword>
<dbReference type="GO" id="GO:0008380">
    <property type="term" value="P:RNA splicing"/>
    <property type="evidence" value="ECO:0007669"/>
    <property type="project" value="UniProtKB-KW"/>
</dbReference>
<dbReference type="GO" id="GO:0005634">
    <property type="term" value="C:nucleus"/>
    <property type="evidence" value="ECO:0007669"/>
    <property type="project" value="UniProtKB-SubCell"/>
</dbReference>
<keyword evidence="2 8" id="KW-0507">mRNA processing</keyword>
<comment type="subcellular location">
    <subcellularLocation>
        <location evidence="1 8">Nucleus</location>
    </subcellularLocation>
</comment>
<feature type="domain" description="RRM" evidence="10">
    <location>
        <begin position="345"/>
        <end position="423"/>
    </location>
</feature>
<dbReference type="CDD" id="cd12231">
    <property type="entry name" value="RRM2_U2AF65"/>
    <property type="match status" value="1"/>
</dbReference>
<dbReference type="NCBIfam" id="TIGR01642">
    <property type="entry name" value="U2AF_lg"/>
    <property type="match status" value="1"/>
</dbReference>
<evidence type="ECO:0000256" key="6">
    <source>
        <dbReference type="ARBA" id="ARBA00023242"/>
    </source>
</evidence>
<evidence type="ECO:0000313" key="11">
    <source>
        <dbReference type="EMBL" id="KAA8896181.1"/>
    </source>
</evidence>
<feature type="compositionally biased region" description="Basic and acidic residues" evidence="9">
    <location>
        <begin position="10"/>
        <end position="58"/>
    </location>
</feature>
<dbReference type="SUPFAM" id="SSF54928">
    <property type="entry name" value="RNA-binding domain, RBD"/>
    <property type="match status" value="2"/>
</dbReference>
<dbReference type="InterPro" id="IPR000504">
    <property type="entry name" value="RRM_dom"/>
</dbReference>
<keyword evidence="3" id="KW-0677">Repeat</keyword>
<evidence type="ECO:0000256" key="4">
    <source>
        <dbReference type="ARBA" id="ARBA00022884"/>
    </source>
</evidence>
<reference evidence="11 12" key="1">
    <citation type="submission" date="2019-09" db="EMBL/GenBank/DDBJ databases">
        <title>Draft genome of the ectomycorrhizal ascomycete Sphaerosporella brunnea.</title>
        <authorList>
            <consortium name="DOE Joint Genome Institute"/>
            <person name="Benucci G.M."/>
            <person name="Marozzi G."/>
            <person name="Antonielli L."/>
            <person name="Sanchez S."/>
            <person name="Marco P."/>
            <person name="Wang X."/>
            <person name="Falini L.B."/>
            <person name="Barry K."/>
            <person name="Haridas S."/>
            <person name="Lipzen A."/>
            <person name="Labutti K."/>
            <person name="Grigoriev I.V."/>
            <person name="Murat C."/>
            <person name="Martin F."/>
            <person name="Albertini E."/>
            <person name="Donnini D."/>
            <person name="Bonito G."/>
        </authorList>
    </citation>
    <scope>NUCLEOTIDE SEQUENCE [LARGE SCALE GENOMIC DNA]</scope>
    <source>
        <strain evidence="11 12">Sb_GMNB300</strain>
    </source>
</reference>
<evidence type="ECO:0000259" key="10">
    <source>
        <dbReference type="PROSITE" id="PS50102"/>
    </source>
</evidence>
<keyword evidence="6 8" id="KW-0539">Nucleus</keyword>
<dbReference type="GO" id="GO:0003723">
    <property type="term" value="F:RNA binding"/>
    <property type="evidence" value="ECO:0007669"/>
    <property type="project" value="UniProtKB-UniRule"/>
</dbReference>
<evidence type="ECO:0000256" key="5">
    <source>
        <dbReference type="ARBA" id="ARBA00023187"/>
    </source>
</evidence>
<dbReference type="Gene3D" id="3.30.70.330">
    <property type="match status" value="3"/>
</dbReference>
<comment type="similarity">
    <text evidence="8">Belongs to the splicing factor SR family.</text>
</comment>
<evidence type="ECO:0000256" key="2">
    <source>
        <dbReference type="ARBA" id="ARBA00022664"/>
    </source>
</evidence>
<feature type="domain" description="RRM" evidence="10">
    <location>
        <begin position="236"/>
        <end position="318"/>
    </location>
</feature>
<keyword evidence="12" id="KW-1185">Reference proteome</keyword>
<name>A0A5J5ELW5_9PEZI</name>
<dbReference type="InParanoid" id="A0A5J5ELW5"/>
<protein>
    <recommendedName>
        <fullName evidence="8">Splicing factor U2AF subunit</fullName>
    </recommendedName>
    <alternativeName>
        <fullName evidence="8">U2 snRNP auxiliary factor large subunit</fullName>
    </alternativeName>
</protein>
<gene>
    <name evidence="11" type="ORF">FN846DRAFT_910957</name>
</gene>
<dbReference type="GO" id="GO:0006397">
    <property type="term" value="P:mRNA processing"/>
    <property type="evidence" value="ECO:0007669"/>
    <property type="project" value="UniProtKB-KW"/>
</dbReference>
<keyword evidence="5 8" id="KW-0508">mRNA splicing</keyword>
<proteinExistence type="inferred from homology"/>
<evidence type="ECO:0000256" key="8">
    <source>
        <dbReference type="RuleBase" id="RU364135"/>
    </source>
</evidence>
<dbReference type="Proteomes" id="UP000326924">
    <property type="component" value="Unassembled WGS sequence"/>
</dbReference>
<dbReference type="EMBL" id="VXIS01000224">
    <property type="protein sequence ID" value="KAA8896181.1"/>
    <property type="molecule type" value="Genomic_DNA"/>
</dbReference>